<comment type="caution">
    <text evidence="1">The sequence shown here is derived from an EMBL/GenBank/DDBJ whole genome shotgun (WGS) entry which is preliminary data.</text>
</comment>
<feature type="non-terminal residue" evidence="1">
    <location>
        <position position="47"/>
    </location>
</feature>
<dbReference type="EMBL" id="JAACXV010016746">
    <property type="protein sequence ID" value="KAF7264525.1"/>
    <property type="molecule type" value="Genomic_DNA"/>
</dbReference>
<protein>
    <submittedName>
        <fullName evidence="1">Uncharacterized protein</fullName>
    </submittedName>
</protein>
<reference evidence="1" key="1">
    <citation type="submission" date="2020-08" db="EMBL/GenBank/DDBJ databases">
        <title>Genome sequencing and assembly of the red palm weevil Rhynchophorus ferrugineus.</title>
        <authorList>
            <person name="Dias G.B."/>
            <person name="Bergman C.M."/>
            <person name="Manee M."/>
        </authorList>
    </citation>
    <scope>NUCLEOTIDE SEQUENCE</scope>
    <source>
        <strain evidence="1">AA-2017</strain>
        <tissue evidence="1">Whole larva</tissue>
    </source>
</reference>
<proteinExistence type="predicted"/>
<name>A0A834M2K9_RHYFE</name>
<sequence>MNFSMFLMQLYDHVQPQGLTAPPTFGIPETLFSDDKSTMNGEIDQVT</sequence>
<organism evidence="1 2">
    <name type="scientific">Rhynchophorus ferrugineus</name>
    <name type="common">Red palm weevil</name>
    <name type="synonym">Curculio ferrugineus</name>
    <dbReference type="NCBI Taxonomy" id="354439"/>
    <lineage>
        <taxon>Eukaryota</taxon>
        <taxon>Metazoa</taxon>
        <taxon>Ecdysozoa</taxon>
        <taxon>Arthropoda</taxon>
        <taxon>Hexapoda</taxon>
        <taxon>Insecta</taxon>
        <taxon>Pterygota</taxon>
        <taxon>Neoptera</taxon>
        <taxon>Endopterygota</taxon>
        <taxon>Coleoptera</taxon>
        <taxon>Polyphaga</taxon>
        <taxon>Cucujiformia</taxon>
        <taxon>Curculionidae</taxon>
        <taxon>Dryophthorinae</taxon>
        <taxon>Rhynchophorus</taxon>
    </lineage>
</organism>
<evidence type="ECO:0000313" key="1">
    <source>
        <dbReference type="EMBL" id="KAF7264525.1"/>
    </source>
</evidence>
<evidence type="ECO:0000313" key="2">
    <source>
        <dbReference type="Proteomes" id="UP000625711"/>
    </source>
</evidence>
<gene>
    <name evidence="1" type="ORF">GWI33_023109</name>
</gene>
<keyword evidence="2" id="KW-1185">Reference proteome</keyword>
<accession>A0A834M2K9</accession>
<dbReference type="AlphaFoldDB" id="A0A834M2K9"/>
<dbReference type="Proteomes" id="UP000625711">
    <property type="component" value="Unassembled WGS sequence"/>
</dbReference>